<dbReference type="STRING" id="1300347.I601_3836"/>
<accession>A0A1A9GRV6</accession>
<dbReference type="GO" id="GO:0050661">
    <property type="term" value="F:NADP binding"/>
    <property type="evidence" value="ECO:0007669"/>
    <property type="project" value="InterPro"/>
</dbReference>
<protein>
    <submittedName>
        <fullName evidence="5">4-hydroxyacetophenone monooxygenase</fullName>
        <ecNumber evidence="5">1.14.13.84</ecNumber>
    </submittedName>
</protein>
<dbReference type="Proteomes" id="UP000077868">
    <property type="component" value="Chromosome"/>
</dbReference>
<dbReference type="GO" id="GO:0050660">
    <property type="term" value="F:flavin adenine dinucleotide binding"/>
    <property type="evidence" value="ECO:0007669"/>
    <property type="project" value="InterPro"/>
</dbReference>
<evidence type="ECO:0000256" key="2">
    <source>
        <dbReference type="ARBA" id="ARBA00022630"/>
    </source>
</evidence>
<evidence type="ECO:0000313" key="5">
    <source>
        <dbReference type="EMBL" id="ANH40235.1"/>
    </source>
</evidence>
<keyword evidence="2" id="KW-0285">Flavoprotein</keyword>
<sequence>MSDNGLPAGPPGGPRILVVGAGFGGLGVVRALHEQGLTDITVLERAGEAGGVWRDNTYPGAACDVPSPLYSWSWAPNPEWGRRYSPQPEILAYLQRTAAEHGLLDGLVTGTTVTGARHEDGAWRVSTEVGGAPGPTYDADVLVLATGQLSEPVVPDLPGRDDFAGPAFHSAQWRHDVDLRGRRVAVLGTGASAIQFVPGIADDAAEITIFQRSAPYVVPKPDQGYAPRHHALFRRVPGLLAAERRSWFWVTEQLNAALAGESRVSGPLIRALEGAWRAHLRLRVRDPQLRARLVPDYPLGCKRLLFSNDWYPTLDRPHVDVVAEAVTGVEAAGVRTADGHLHEVDVLVWGTGFAATDFLRGLDVVAPDGQHLADVWTGGARAHLGMGVPGFPNLFSIYGPNTNLGGSSIIAMMEAQAGYVAQVARRLADGGARAVAPRAEVWEAYDREMQSRLSTSVWAGCTSWYTDGARITTNWPGLVAEYQRRTAEVDWSELEEVC</sequence>
<keyword evidence="3" id="KW-0274">FAD</keyword>
<keyword evidence="4 5" id="KW-0560">Oxidoreductase</keyword>
<reference evidence="5 6" key="1">
    <citation type="submission" date="2016-03" db="EMBL/GenBank/DDBJ databases">
        <title>Complete genome sequence of a soil Actinobacterium, Nocardioides dokdonensis FR1436.</title>
        <authorList>
            <person name="Kwon S.-K."/>
            <person name="Kim K."/>
            <person name="Kim J.F."/>
        </authorList>
    </citation>
    <scope>NUCLEOTIDE SEQUENCE [LARGE SCALE GENOMIC DNA]</scope>
    <source>
        <strain evidence="5 6">FR1436</strain>
    </source>
</reference>
<keyword evidence="6" id="KW-1185">Reference proteome</keyword>
<gene>
    <name evidence="5" type="primary">hapE_2</name>
    <name evidence="5" type="ORF">I601_3836</name>
</gene>
<dbReference type="Gene3D" id="3.50.50.60">
    <property type="entry name" value="FAD/NAD(P)-binding domain"/>
    <property type="match status" value="3"/>
</dbReference>
<name>A0A1A9GRV6_9ACTN</name>
<dbReference type="PANTHER" id="PTHR42877">
    <property type="entry name" value="L-ORNITHINE N(5)-MONOOXYGENASE-RELATED"/>
    <property type="match status" value="1"/>
</dbReference>
<evidence type="ECO:0000256" key="3">
    <source>
        <dbReference type="ARBA" id="ARBA00022827"/>
    </source>
</evidence>
<dbReference type="PANTHER" id="PTHR42877:SF4">
    <property type="entry name" value="FAD_NAD(P)-BINDING DOMAIN-CONTAINING PROTEIN-RELATED"/>
    <property type="match status" value="1"/>
</dbReference>
<dbReference type="Pfam" id="PF00743">
    <property type="entry name" value="FMO-like"/>
    <property type="match status" value="1"/>
</dbReference>
<dbReference type="SUPFAM" id="SSF51905">
    <property type="entry name" value="FAD/NAD(P)-binding domain"/>
    <property type="match status" value="1"/>
</dbReference>
<dbReference type="GO" id="GO:0004499">
    <property type="term" value="F:N,N-dimethylaniline monooxygenase activity"/>
    <property type="evidence" value="ECO:0007669"/>
    <property type="project" value="InterPro"/>
</dbReference>
<dbReference type="PRINTS" id="PR00411">
    <property type="entry name" value="PNDRDTASEI"/>
</dbReference>
<dbReference type="InterPro" id="IPR036188">
    <property type="entry name" value="FAD/NAD-bd_sf"/>
</dbReference>
<dbReference type="GO" id="GO:0033767">
    <property type="term" value="F:4-hydroxyacetophenone monooxygenase activity"/>
    <property type="evidence" value="ECO:0007669"/>
    <property type="project" value="UniProtKB-EC"/>
</dbReference>
<dbReference type="InterPro" id="IPR051209">
    <property type="entry name" value="FAD-bind_Monooxygenase_sf"/>
</dbReference>
<dbReference type="KEGG" id="ndk:I601_3836"/>
<dbReference type="PATRIC" id="fig|1300347.3.peg.3843"/>
<dbReference type="InterPro" id="IPR020946">
    <property type="entry name" value="Flavin_mOase-like"/>
</dbReference>
<proteinExistence type="inferred from homology"/>
<dbReference type="AlphaFoldDB" id="A0A1A9GRV6"/>
<evidence type="ECO:0000256" key="1">
    <source>
        <dbReference type="ARBA" id="ARBA00010139"/>
    </source>
</evidence>
<organism evidence="5 6">
    <name type="scientific">Nocardioides dokdonensis FR1436</name>
    <dbReference type="NCBI Taxonomy" id="1300347"/>
    <lineage>
        <taxon>Bacteria</taxon>
        <taxon>Bacillati</taxon>
        <taxon>Actinomycetota</taxon>
        <taxon>Actinomycetes</taxon>
        <taxon>Propionibacteriales</taxon>
        <taxon>Nocardioidaceae</taxon>
        <taxon>Nocardioides</taxon>
    </lineage>
</organism>
<dbReference type="RefSeq" id="WP_068113276.1">
    <property type="nucleotide sequence ID" value="NZ_CP015079.1"/>
</dbReference>
<dbReference type="EMBL" id="CP015079">
    <property type="protein sequence ID" value="ANH40235.1"/>
    <property type="molecule type" value="Genomic_DNA"/>
</dbReference>
<keyword evidence="5" id="KW-0503">Monooxygenase</keyword>
<evidence type="ECO:0000256" key="4">
    <source>
        <dbReference type="ARBA" id="ARBA00023002"/>
    </source>
</evidence>
<dbReference type="OrthoDB" id="5168853at2"/>
<comment type="similarity">
    <text evidence="1">Belongs to the FAD-binding monooxygenase family.</text>
</comment>
<dbReference type="EC" id="1.14.13.84" evidence="5"/>
<evidence type="ECO:0000313" key="6">
    <source>
        <dbReference type="Proteomes" id="UP000077868"/>
    </source>
</evidence>